<comment type="caution">
    <text evidence="3">The sequence shown here is derived from an EMBL/GenBank/DDBJ whole genome shotgun (WGS) entry which is preliminary data.</text>
</comment>
<dbReference type="Pfam" id="PF00089">
    <property type="entry name" value="Trypsin"/>
    <property type="match status" value="1"/>
</dbReference>
<dbReference type="AlphaFoldDB" id="A0A9Q3UF96"/>
<dbReference type="InterPro" id="IPR018114">
    <property type="entry name" value="TRYPSIN_HIS"/>
</dbReference>
<dbReference type="PROSITE" id="PS00134">
    <property type="entry name" value="TRYPSIN_HIS"/>
    <property type="match status" value="1"/>
</dbReference>
<dbReference type="EMBL" id="JACVHL010000029">
    <property type="protein sequence ID" value="MCC3807654.1"/>
    <property type="molecule type" value="Genomic_DNA"/>
</dbReference>
<dbReference type="InterPro" id="IPR043504">
    <property type="entry name" value="Peptidase_S1_PA_chymotrypsin"/>
</dbReference>
<dbReference type="Gene3D" id="2.40.10.10">
    <property type="entry name" value="Trypsin-like serine proteases"/>
    <property type="match status" value="2"/>
</dbReference>
<dbReference type="SUPFAM" id="SSF50494">
    <property type="entry name" value="Trypsin-like serine proteases"/>
    <property type="match status" value="1"/>
</dbReference>
<evidence type="ECO:0000313" key="4">
    <source>
        <dbReference type="Proteomes" id="UP000726777"/>
    </source>
</evidence>
<name>A0A9Q3UF96_VIBPH</name>
<keyword evidence="1" id="KW-0732">Signal</keyword>
<dbReference type="InterPro" id="IPR009003">
    <property type="entry name" value="Peptidase_S1_PA"/>
</dbReference>
<feature type="chain" id="PRO_5040133644" evidence="1">
    <location>
        <begin position="21"/>
        <end position="358"/>
    </location>
</feature>
<protein>
    <submittedName>
        <fullName evidence="3">Trypsin-like serine protease</fullName>
    </submittedName>
</protein>
<reference evidence="3" key="1">
    <citation type="submission" date="2020-09" db="EMBL/GenBank/DDBJ databases">
        <title>Genome sequence of Vibrio parahaemolyticus isolates.</title>
        <authorList>
            <person name="Hammerl J.A."/>
            <person name="Strauch E."/>
        </authorList>
    </citation>
    <scope>NUCLEOTIDE SEQUENCE</scope>
    <source>
        <strain evidence="3">17-VB00146</strain>
    </source>
</reference>
<accession>A0A9Q3UF96</accession>
<proteinExistence type="predicted"/>
<dbReference type="GO" id="GO:0004252">
    <property type="term" value="F:serine-type endopeptidase activity"/>
    <property type="evidence" value="ECO:0007669"/>
    <property type="project" value="InterPro"/>
</dbReference>
<gene>
    <name evidence="3" type="ORF">IB292_21780</name>
</gene>
<evidence type="ECO:0000259" key="2">
    <source>
        <dbReference type="Pfam" id="PF00089"/>
    </source>
</evidence>
<dbReference type="NCBIfam" id="TIGR03501">
    <property type="entry name" value="GlyGly_CTERM"/>
    <property type="match status" value="1"/>
</dbReference>
<dbReference type="InterPro" id="IPR001254">
    <property type="entry name" value="Trypsin_dom"/>
</dbReference>
<feature type="signal peptide" evidence="1">
    <location>
        <begin position="1"/>
        <end position="20"/>
    </location>
</feature>
<organism evidence="3 4">
    <name type="scientific">Vibrio parahaemolyticus</name>
    <dbReference type="NCBI Taxonomy" id="670"/>
    <lineage>
        <taxon>Bacteria</taxon>
        <taxon>Pseudomonadati</taxon>
        <taxon>Pseudomonadota</taxon>
        <taxon>Gammaproteobacteria</taxon>
        <taxon>Vibrionales</taxon>
        <taxon>Vibrionaceae</taxon>
        <taxon>Vibrio</taxon>
    </lineage>
</organism>
<dbReference type="GO" id="GO:0006508">
    <property type="term" value="P:proteolysis"/>
    <property type="evidence" value="ECO:0007669"/>
    <property type="project" value="UniProtKB-KW"/>
</dbReference>
<evidence type="ECO:0000313" key="3">
    <source>
        <dbReference type="EMBL" id="MCC3807654.1"/>
    </source>
</evidence>
<keyword evidence="3" id="KW-0378">Hydrolase</keyword>
<dbReference type="RefSeq" id="WP_208894710.1">
    <property type="nucleotide sequence ID" value="NZ_CP066164.1"/>
</dbReference>
<feature type="domain" description="Peptidase S1" evidence="2">
    <location>
        <begin position="43"/>
        <end position="208"/>
    </location>
</feature>
<sequence>MQLKTLSLVTLSFLSAHSYAVENGTLVDWVQQDNTVRLANYDDESKGCTGTLIAGRYVLTAAHCLKEWDEDEVAHPYDFDHINTASSNQYPVNQTSFLTHDNFAMGDSTDESEGEDVGLIPLDSAIDYQHIQFINAQELTQGEALQIKGFGGTDNELNAANFTLDIGHDYYRAYKLYADMVNESHTVGGDSGAAWTSNDQIIAVHQGSSDFYGGEWRETYGTDIRYARDFLLDNIDGWHYPTVAKTENGKATITVQSLHINDVSNSATFDGDVTLVDDESTCMTKAVIEPFETCTYVVESNGGEGKLSLSDSEIIHINKPENTGIDNGNTDSDDGDSGGSVGFWSLLFLGFASLRRKR</sequence>
<evidence type="ECO:0000256" key="1">
    <source>
        <dbReference type="SAM" id="SignalP"/>
    </source>
</evidence>
<keyword evidence="3" id="KW-0645">Protease</keyword>
<dbReference type="InterPro" id="IPR020008">
    <property type="entry name" value="GlyGly_CTERM"/>
</dbReference>
<dbReference type="Proteomes" id="UP000726777">
    <property type="component" value="Unassembled WGS sequence"/>
</dbReference>